<keyword evidence="4" id="KW-0254">Endocytosis</keyword>
<dbReference type="Gene3D" id="1.25.40.90">
    <property type="match status" value="1"/>
</dbReference>
<dbReference type="SUPFAM" id="SSF48464">
    <property type="entry name" value="ENTH/VHS domain"/>
    <property type="match status" value="1"/>
</dbReference>
<reference evidence="10" key="1">
    <citation type="journal article" date="2019" name="Toxins">
        <title>Detection of Abrin-Like and Prepropulchellin-Like Toxin Genes and Transcripts Using Whole Genome Sequencing and Full-Length Transcript Sequencing of Abrus precatorius.</title>
        <authorList>
            <person name="Hovde B.T."/>
            <person name="Daligault H.E."/>
            <person name="Hanschen E.R."/>
            <person name="Kunde Y.A."/>
            <person name="Johnson M.B."/>
            <person name="Starkenburg S.R."/>
            <person name="Johnson S.L."/>
        </authorList>
    </citation>
    <scope>NUCLEOTIDE SEQUENCE [LARGE SCALE GENOMIC DNA]</scope>
</reference>
<dbReference type="GO" id="GO:0005546">
    <property type="term" value="F:phosphatidylinositol-4,5-bisphosphate binding"/>
    <property type="evidence" value="ECO:0007669"/>
    <property type="project" value="TreeGrafter"/>
</dbReference>
<dbReference type="FunFam" id="1.25.40.90:FF:000035">
    <property type="entry name" value="Putative clathrin assembly protein At4g40080"/>
    <property type="match status" value="1"/>
</dbReference>
<evidence type="ECO:0000313" key="10">
    <source>
        <dbReference type="Proteomes" id="UP000694853"/>
    </source>
</evidence>
<evidence type="ECO:0000256" key="8">
    <source>
        <dbReference type="ARBA" id="ARBA00023329"/>
    </source>
</evidence>
<comment type="subcellular location">
    <subcellularLocation>
        <location evidence="1">Cytoplasmic vesicle</location>
        <location evidence="1">Clathrin-coated vesicle</location>
    </subcellularLocation>
    <subcellularLocation>
        <location evidence="2">Golgi apparatus</location>
    </subcellularLocation>
    <subcellularLocation>
        <location evidence="3">Membrane</location>
        <location evidence="3">Clathrin-coated pit</location>
    </subcellularLocation>
</comment>
<dbReference type="InterPro" id="IPR008942">
    <property type="entry name" value="ENTH_VHS"/>
</dbReference>
<dbReference type="InterPro" id="IPR011417">
    <property type="entry name" value="ANTH_dom"/>
</dbReference>
<evidence type="ECO:0000313" key="11">
    <source>
        <dbReference type="RefSeq" id="XP_027368402.1"/>
    </source>
</evidence>
<dbReference type="InterPro" id="IPR045192">
    <property type="entry name" value="AP180-like"/>
</dbReference>
<dbReference type="GO" id="GO:0005794">
    <property type="term" value="C:Golgi apparatus"/>
    <property type="evidence" value="ECO:0007669"/>
    <property type="project" value="UniProtKB-SubCell"/>
</dbReference>
<dbReference type="GeneID" id="113874379"/>
<dbReference type="KEGG" id="aprc:113874379"/>
<dbReference type="GO" id="GO:0032050">
    <property type="term" value="F:clathrin heavy chain binding"/>
    <property type="evidence" value="ECO:0007669"/>
    <property type="project" value="TreeGrafter"/>
</dbReference>
<dbReference type="CDD" id="cd16987">
    <property type="entry name" value="ANTH_N_AP180_plant"/>
    <property type="match status" value="1"/>
</dbReference>
<keyword evidence="7" id="KW-0168">Coated pit</keyword>
<evidence type="ECO:0000256" key="5">
    <source>
        <dbReference type="ARBA" id="ARBA00023034"/>
    </source>
</evidence>
<dbReference type="PROSITE" id="PS50942">
    <property type="entry name" value="ENTH"/>
    <property type="match status" value="1"/>
</dbReference>
<dbReference type="InterPro" id="IPR048050">
    <property type="entry name" value="ANTH_N_plant"/>
</dbReference>
<dbReference type="GO" id="GO:0030136">
    <property type="term" value="C:clathrin-coated vesicle"/>
    <property type="evidence" value="ECO:0007669"/>
    <property type="project" value="UniProtKB-SubCell"/>
</dbReference>
<name>A0A8B8MLC1_ABRPR</name>
<sequence length="348" mass="38942">MSPRKRLRNLVHNLKDKASVIVASLSIKRHVSSIRVHVLRATTHNFSTPPSEARIAAILSAGRGSYILPRACINALMDRLHKTQNATVALKCLFTLHNIIAKGPLTLKDNLSYYPSHGGHNALNLSSFRDNADLEALELSTWVRWYAKVLEHVLTVSRVLGYYLSSSDGTEREHLGVSSGELLGEIHGLVDFAERVSHVPDTLHLQRNDLVYEVVRLVGEDYGRVQREILLRVEEIGKRMGRFDVGELRELVSCLKRLEESKGRLVLLFVNRKRNDAFWEVIGGVKSKGVVMMDEIEGKWMTVVTAKNESTRFTNPFLDPGQLVPVLPGGAWPGVTRNEFLLTVPTVG</sequence>
<dbReference type="GO" id="GO:0006900">
    <property type="term" value="P:vesicle budding from membrane"/>
    <property type="evidence" value="ECO:0007669"/>
    <property type="project" value="TreeGrafter"/>
</dbReference>
<dbReference type="GO" id="GO:0000149">
    <property type="term" value="F:SNARE binding"/>
    <property type="evidence" value="ECO:0007669"/>
    <property type="project" value="TreeGrafter"/>
</dbReference>
<dbReference type="GO" id="GO:0048268">
    <property type="term" value="P:clathrin coat assembly"/>
    <property type="evidence" value="ECO:0007669"/>
    <property type="project" value="InterPro"/>
</dbReference>
<keyword evidence="8" id="KW-0968">Cytoplasmic vesicle</keyword>
<dbReference type="AlphaFoldDB" id="A0A8B8MLC1"/>
<proteinExistence type="predicted"/>
<evidence type="ECO:0000256" key="3">
    <source>
        <dbReference type="ARBA" id="ARBA00004600"/>
    </source>
</evidence>
<organism evidence="10 11">
    <name type="scientific">Abrus precatorius</name>
    <name type="common">Indian licorice</name>
    <name type="synonym">Glycine abrus</name>
    <dbReference type="NCBI Taxonomy" id="3816"/>
    <lineage>
        <taxon>Eukaryota</taxon>
        <taxon>Viridiplantae</taxon>
        <taxon>Streptophyta</taxon>
        <taxon>Embryophyta</taxon>
        <taxon>Tracheophyta</taxon>
        <taxon>Spermatophyta</taxon>
        <taxon>Magnoliopsida</taxon>
        <taxon>eudicotyledons</taxon>
        <taxon>Gunneridae</taxon>
        <taxon>Pentapetalae</taxon>
        <taxon>rosids</taxon>
        <taxon>fabids</taxon>
        <taxon>Fabales</taxon>
        <taxon>Fabaceae</taxon>
        <taxon>Papilionoideae</taxon>
        <taxon>50 kb inversion clade</taxon>
        <taxon>NPAAA clade</taxon>
        <taxon>indigoferoid/millettioid clade</taxon>
        <taxon>Abreae</taxon>
        <taxon>Abrus</taxon>
    </lineage>
</organism>
<dbReference type="RefSeq" id="XP_027368402.1">
    <property type="nucleotide sequence ID" value="XM_027512601.1"/>
</dbReference>
<dbReference type="PANTHER" id="PTHR22951">
    <property type="entry name" value="CLATHRIN ASSEMBLY PROTEIN"/>
    <property type="match status" value="1"/>
</dbReference>
<evidence type="ECO:0000256" key="1">
    <source>
        <dbReference type="ARBA" id="ARBA00004132"/>
    </source>
</evidence>
<accession>A0A8B8MLC1</accession>
<dbReference type="GO" id="GO:0005905">
    <property type="term" value="C:clathrin-coated pit"/>
    <property type="evidence" value="ECO:0007669"/>
    <property type="project" value="UniProtKB-SubCell"/>
</dbReference>
<feature type="domain" description="ENTH" evidence="9">
    <location>
        <begin position="26"/>
        <end position="164"/>
    </location>
</feature>
<dbReference type="InterPro" id="IPR013809">
    <property type="entry name" value="ENTH"/>
</dbReference>
<dbReference type="GO" id="GO:0005545">
    <property type="term" value="F:1-phosphatidylinositol binding"/>
    <property type="evidence" value="ECO:0007669"/>
    <property type="project" value="TreeGrafter"/>
</dbReference>
<evidence type="ECO:0000259" key="9">
    <source>
        <dbReference type="PROSITE" id="PS50942"/>
    </source>
</evidence>
<evidence type="ECO:0000256" key="4">
    <source>
        <dbReference type="ARBA" id="ARBA00022583"/>
    </source>
</evidence>
<evidence type="ECO:0000256" key="6">
    <source>
        <dbReference type="ARBA" id="ARBA00023136"/>
    </source>
</evidence>
<protein>
    <submittedName>
        <fullName evidence="11">Clathrin assembly protein At4g40080</fullName>
    </submittedName>
</protein>
<keyword evidence="10" id="KW-1185">Reference proteome</keyword>
<keyword evidence="5" id="KW-0333">Golgi apparatus</keyword>
<evidence type="ECO:0000256" key="7">
    <source>
        <dbReference type="ARBA" id="ARBA00023176"/>
    </source>
</evidence>
<dbReference type="Proteomes" id="UP000694853">
    <property type="component" value="Unplaced"/>
</dbReference>
<gene>
    <name evidence="11" type="primary">LOC113874379</name>
</gene>
<dbReference type="OrthoDB" id="44015at2759"/>
<reference evidence="11" key="2">
    <citation type="submission" date="2025-08" db="UniProtKB">
        <authorList>
            <consortium name="RefSeq"/>
        </authorList>
    </citation>
    <scope>IDENTIFICATION</scope>
    <source>
        <tissue evidence="11">Young leaves</tissue>
    </source>
</reference>
<dbReference type="PANTHER" id="PTHR22951:SF24">
    <property type="entry name" value="ENTH DOMAIN-CONTAINING PROTEIN"/>
    <property type="match status" value="1"/>
</dbReference>
<keyword evidence="6" id="KW-0472">Membrane</keyword>
<dbReference type="GO" id="GO:0072583">
    <property type="term" value="P:clathrin-dependent endocytosis"/>
    <property type="evidence" value="ECO:0007669"/>
    <property type="project" value="InterPro"/>
</dbReference>
<dbReference type="Pfam" id="PF07651">
    <property type="entry name" value="ANTH"/>
    <property type="match status" value="1"/>
</dbReference>
<dbReference type="SMART" id="SM00273">
    <property type="entry name" value="ENTH"/>
    <property type="match status" value="1"/>
</dbReference>
<evidence type="ECO:0000256" key="2">
    <source>
        <dbReference type="ARBA" id="ARBA00004555"/>
    </source>
</evidence>